<dbReference type="EC" id="3.4.-.-" evidence="8"/>
<dbReference type="GO" id="GO:0003697">
    <property type="term" value="F:single-stranded DNA binding"/>
    <property type="evidence" value="ECO:0007669"/>
    <property type="project" value="InterPro"/>
</dbReference>
<evidence type="ECO:0000256" key="4">
    <source>
        <dbReference type="ARBA" id="ARBA00022801"/>
    </source>
</evidence>
<protein>
    <recommendedName>
        <fullName evidence="8">Abasic site processing protein</fullName>
        <ecNumber evidence="8">3.4.-.-</ecNumber>
    </recommendedName>
</protein>
<evidence type="ECO:0000313" key="9">
    <source>
        <dbReference type="EMBL" id="QRG08506.1"/>
    </source>
</evidence>
<dbReference type="GO" id="GO:0106300">
    <property type="term" value="P:protein-DNA covalent cross-linking repair"/>
    <property type="evidence" value="ECO:0007669"/>
    <property type="project" value="InterPro"/>
</dbReference>
<dbReference type="Gene3D" id="3.90.1680.10">
    <property type="entry name" value="SOS response associated peptidase-like"/>
    <property type="match status" value="1"/>
</dbReference>
<dbReference type="KEGG" id="xdi:EZH22_09575"/>
<accession>A0A974PS48</accession>
<reference evidence="9 10" key="1">
    <citation type="submission" date="2020-10" db="EMBL/GenBank/DDBJ databases">
        <title>Degradation of 1,4-Dioxane by Xanthobacter sp. YN2, via a Novel Group-2 Soluble Di-Iron Monooxygenase.</title>
        <authorList>
            <person name="Ma F."/>
            <person name="Wang Y."/>
            <person name="Yang J."/>
            <person name="Guo H."/>
            <person name="Su D."/>
            <person name="Yu L."/>
        </authorList>
    </citation>
    <scope>NUCLEOTIDE SEQUENCE [LARGE SCALE GENOMIC DNA]</scope>
    <source>
        <strain evidence="9 10">YN2</strain>
    </source>
</reference>
<name>A0A974PS48_9HYPH</name>
<keyword evidence="5" id="KW-0190">Covalent protein-DNA linkage</keyword>
<dbReference type="InterPro" id="IPR036590">
    <property type="entry name" value="SRAP-like"/>
</dbReference>
<evidence type="ECO:0000256" key="3">
    <source>
        <dbReference type="ARBA" id="ARBA00022763"/>
    </source>
</evidence>
<keyword evidence="6" id="KW-0238">DNA-binding</keyword>
<gene>
    <name evidence="9" type="ORF">EZH22_09575</name>
</gene>
<dbReference type="SUPFAM" id="SSF143081">
    <property type="entry name" value="BB1717-like"/>
    <property type="match status" value="1"/>
</dbReference>
<evidence type="ECO:0000313" key="10">
    <source>
        <dbReference type="Proteomes" id="UP000596427"/>
    </source>
</evidence>
<evidence type="ECO:0000256" key="5">
    <source>
        <dbReference type="ARBA" id="ARBA00023124"/>
    </source>
</evidence>
<dbReference type="AlphaFoldDB" id="A0A974PS48"/>
<proteinExistence type="inferred from homology"/>
<keyword evidence="7" id="KW-0456">Lyase</keyword>
<dbReference type="Pfam" id="PF02586">
    <property type="entry name" value="SRAP"/>
    <property type="match status" value="1"/>
</dbReference>
<keyword evidence="4 8" id="KW-0378">Hydrolase</keyword>
<evidence type="ECO:0000256" key="6">
    <source>
        <dbReference type="ARBA" id="ARBA00023125"/>
    </source>
</evidence>
<dbReference type="InterPro" id="IPR003738">
    <property type="entry name" value="SRAP"/>
</dbReference>
<sequence length="239" mass="25908">MCGRFVQHGAPIAYAAQFGVDSLAEPLPNAPPRFNAAPTQDLMVVRRHPETGARHLSVLRWGLVPSFSKDASGGARLINARAESVAEKPSFRAAWRARRRCIVPAEGFYEWPPGAKVRQPFFIGRDDGRLLALAGLWEGWKDPATGHWLRTFSILTCAADPRLRPLHGRMPVILAEEDIAAFLGEGDPRALLRPYPGGDLAIRPVSLRVNAVRNEGADLMAPLAGETAAAALRLLEGAA</sequence>
<dbReference type="PANTHER" id="PTHR13604:SF0">
    <property type="entry name" value="ABASIC SITE PROCESSING PROTEIN HMCES"/>
    <property type="match status" value="1"/>
</dbReference>
<dbReference type="GO" id="GO:0008233">
    <property type="term" value="F:peptidase activity"/>
    <property type="evidence" value="ECO:0007669"/>
    <property type="project" value="UniProtKB-KW"/>
</dbReference>
<comment type="similarity">
    <text evidence="1 8">Belongs to the SOS response-associated peptidase family.</text>
</comment>
<evidence type="ECO:0000256" key="2">
    <source>
        <dbReference type="ARBA" id="ARBA00022670"/>
    </source>
</evidence>
<dbReference type="RefSeq" id="WP_203195417.1">
    <property type="nucleotide sequence ID" value="NZ_CP063362.1"/>
</dbReference>
<dbReference type="EMBL" id="CP063362">
    <property type="protein sequence ID" value="QRG08506.1"/>
    <property type="molecule type" value="Genomic_DNA"/>
</dbReference>
<keyword evidence="3" id="KW-0227">DNA damage</keyword>
<keyword evidence="10" id="KW-1185">Reference proteome</keyword>
<dbReference type="GO" id="GO:0016829">
    <property type="term" value="F:lyase activity"/>
    <property type="evidence" value="ECO:0007669"/>
    <property type="project" value="UniProtKB-KW"/>
</dbReference>
<organism evidence="9 10">
    <name type="scientific">Xanthobacter dioxanivorans</name>
    <dbReference type="NCBI Taxonomy" id="2528964"/>
    <lineage>
        <taxon>Bacteria</taxon>
        <taxon>Pseudomonadati</taxon>
        <taxon>Pseudomonadota</taxon>
        <taxon>Alphaproteobacteria</taxon>
        <taxon>Hyphomicrobiales</taxon>
        <taxon>Xanthobacteraceae</taxon>
        <taxon>Xanthobacter</taxon>
    </lineage>
</organism>
<evidence type="ECO:0000256" key="8">
    <source>
        <dbReference type="RuleBase" id="RU364100"/>
    </source>
</evidence>
<dbReference type="PANTHER" id="PTHR13604">
    <property type="entry name" value="DC12-RELATED"/>
    <property type="match status" value="1"/>
</dbReference>
<evidence type="ECO:0000256" key="1">
    <source>
        <dbReference type="ARBA" id="ARBA00008136"/>
    </source>
</evidence>
<dbReference type="GO" id="GO:0006508">
    <property type="term" value="P:proteolysis"/>
    <property type="evidence" value="ECO:0007669"/>
    <property type="project" value="UniProtKB-KW"/>
</dbReference>
<dbReference type="Proteomes" id="UP000596427">
    <property type="component" value="Chromosome"/>
</dbReference>
<keyword evidence="2 8" id="KW-0645">Protease</keyword>
<evidence type="ECO:0000256" key="7">
    <source>
        <dbReference type="ARBA" id="ARBA00023239"/>
    </source>
</evidence>